<evidence type="ECO:0008006" key="3">
    <source>
        <dbReference type="Google" id="ProtNLM"/>
    </source>
</evidence>
<reference evidence="1 2" key="1">
    <citation type="submission" date="2020-12" db="EMBL/GenBank/DDBJ databases">
        <title>Effect of drift, selection, and recombination on the evolution of hybrid genomes in Candida yeast pathogens.</title>
        <authorList>
            <person name="Mixao V."/>
            <person name="Ksiezopolska E."/>
            <person name="Saus E."/>
            <person name="Boekhout T."/>
            <person name="Gacser A."/>
            <person name="Gabaldon T."/>
        </authorList>
    </citation>
    <scope>NUCLEOTIDE SEQUENCE [LARGE SCALE GENOMIC DNA]</scope>
    <source>
        <strain evidence="1 2">BP57</strain>
    </source>
</reference>
<evidence type="ECO:0000313" key="2">
    <source>
        <dbReference type="Proteomes" id="UP000669133"/>
    </source>
</evidence>
<dbReference type="AlphaFoldDB" id="A0A8H7ZIU8"/>
<sequence length="216" mass="24675">MLTLEDLPHHTLESIFSELNQHQALALAPLHSSLQAVTKLKLYKYIHVYSDPIAPREPNCTIPKYHFPENLNNPTTNKFTIVSVDSIEKYLKSMDVNQPITCLEYPLSDCRQIRAHFNRIKNFYHKSLHDKLPDYFRADDDACVEFPKSSGTGCPILSEADTWVGDTRRNIVNAHFPRQEPHPQRPCMKLSNDDVFANITDLSVVVGPREMDSTGI</sequence>
<accession>A0A8H7ZIU8</accession>
<evidence type="ECO:0000313" key="1">
    <source>
        <dbReference type="EMBL" id="KAG5419522.1"/>
    </source>
</evidence>
<name>A0A8H7ZIU8_9ASCO</name>
<dbReference type="RefSeq" id="XP_067548638.1">
    <property type="nucleotide sequence ID" value="XM_067692239.1"/>
</dbReference>
<keyword evidence="2" id="KW-1185">Reference proteome</keyword>
<dbReference type="GeneID" id="93651919"/>
<organism evidence="1 2">
    <name type="scientific">Candida metapsilosis</name>
    <dbReference type="NCBI Taxonomy" id="273372"/>
    <lineage>
        <taxon>Eukaryota</taxon>
        <taxon>Fungi</taxon>
        <taxon>Dikarya</taxon>
        <taxon>Ascomycota</taxon>
        <taxon>Saccharomycotina</taxon>
        <taxon>Pichiomycetes</taxon>
        <taxon>Debaryomycetaceae</taxon>
        <taxon>Candida/Lodderomyces clade</taxon>
        <taxon>Candida</taxon>
    </lineage>
</organism>
<dbReference type="OrthoDB" id="4023491at2759"/>
<proteinExistence type="predicted"/>
<comment type="caution">
    <text evidence="1">The sequence shown here is derived from an EMBL/GenBank/DDBJ whole genome shotgun (WGS) entry which is preliminary data.</text>
</comment>
<gene>
    <name evidence="1" type="ORF">I9W82_003290</name>
</gene>
<dbReference type="Proteomes" id="UP000669133">
    <property type="component" value="Unassembled WGS sequence"/>
</dbReference>
<dbReference type="EMBL" id="JAEOAQ010000003">
    <property type="protein sequence ID" value="KAG5419522.1"/>
    <property type="molecule type" value="Genomic_DNA"/>
</dbReference>
<protein>
    <recommendedName>
        <fullName evidence="3">F-box domain-containing protein</fullName>
    </recommendedName>
</protein>